<feature type="compositionally biased region" description="Polar residues" evidence="2">
    <location>
        <begin position="248"/>
        <end position="259"/>
    </location>
</feature>
<dbReference type="AlphaFoldDB" id="Q6BHW9"/>
<dbReference type="GO" id="GO:0000981">
    <property type="term" value="F:DNA-binding transcription factor activity, RNA polymerase II-specific"/>
    <property type="evidence" value="ECO:0007669"/>
    <property type="project" value="InterPro"/>
</dbReference>
<dbReference type="GeneID" id="2905122"/>
<organism evidence="4 5">
    <name type="scientific">Debaryomyces hansenii (strain ATCC 36239 / CBS 767 / BCRC 21394 / JCM 1990 / NBRC 0083 / IGC 2968)</name>
    <name type="common">Yeast</name>
    <name type="synonym">Torulaspora hansenii</name>
    <dbReference type="NCBI Taxonomy" id="284592"/>
    <lineage>
        <taxon>Eukaryota</taxon>
        <taxon>Fungi</taxon>
        <taxon>Dikarya</taxon>
        <taxon>Ascomycota</taxon>
        <taxon>Saccharomycotina</taxon>
        <taxon>Pichiomycetes</taxon>
        <taxon>Debaryomycetaceae</taxon>
        <taxon>Debaryomyces</taxon>
    </lineage>
</organism>
<dbReference type="Proteomes" id="UP000000599">
    <property type="component" value="Chromosome G"/>
</dbReference>
<dbReference type="Pfam" id="PF00172">
    <property type="entry name" value="Zn_clus"/>
    <property type="match status" value="1"/>
</dbReference>
<gene>
    <name evidence="4" type="ordered locus">DEHA2G15202g</name>
</gene>
<keyword evidence="5" id="KW-1185">Reference proteome</keyword>
<dbReference type="eggNOG" id="ENOG502RX7Y">
    <property type="taxonomic scope" value="Eukaryota"/>
</dbReference>
<feature type="domain" description="Zn(2)-C6 fungal-type" evidence="3">
    <location>
        <begin position="419"/>
        <end position="449"/>
    </location>
</feature>
<dbReference type="RefSeq" id="XP_462202.2">
    <property type="nucleotide sequence ID" value="XM_462202.1"/>
</dbReference>
<dbReference type="KEGG" id="dha:DEHA2G15202g"/>
<reference evidence="4 5" key="1">
    <citation type="journal article" date="2004" name="Nature">
        <title>Genome evolution in yeasts.</title>
        <authorList>
            <consortium name="Genolevures"/>
            <person name="Dujon B."/>
            <person name="Sherman D."/>
            <person name="Fischer G."/>
            <person name="Durrens P."/>
            <person name="Casaregola S."/>
            <person name="Lafontaine I."/>
            <person name="de Montigny J."/>
            <person name="Marck C."/>
            <person name="Neuveglise C."/>
            <person name="Talla E."/>
            <person name="Goffard N."/>
            <person name="Frangeul L."/>
            <person name="Aigle M."/>
            <person name="Anthouard V."/>
            <person name="Babour A."/>
            <person name="Barbe V."/>
            <person name="Barnay S."/>
            <person name="Blanchin S."/>
            <person name="Beckerich J.M."/>
            <person name="Beyne E."/>
            <person name="Bleykasten C."/>
            <person name="Boisrame A."/>
            <person name="Boyer J."/>
            <person name="Cattolico L."/>
            <person name="Confanioleri F."/>
            <person name="de Daruvar A."/>
            <person name="Despons L."/>
            <person name="Fabre E."/>
            <person name="Fairhead C."/>
            <person name="Ferry-Dumazet H."/>
            <person name="Groppi A."/>
            <person name="Hantraye F."/>
            <person name="Hennequin C."/>
            <person name="Jauniaux N."/>
            <person name="Joyet P."/>
            <person name="Kachouri R."/>
            <person name="Kerrest A."/>
            <person name="Koszul R."/>
            <person name="Lemaire M."/>
            <person name="Lesur I."/>
            <person name="Ma L."/>
            <person name="Muller H."/>
            <person name="Nicaud J.M."/>
            <person name="Nikolski M."/>
            <person name="Oztas S."/>
            <person name="Ozier-Kalogeropoulos O."/>
            <person name="Pellenz S."/>
            <person name="Potier S."/>
            <person name="Richard G.F."/>
            <person name="Straub M.L."/>
            <person name="Suleau A."/>
            <person name="Swennene D."/>
            <person name="Tekaia F."/>
            <person name="Wesolowski-Louvel M."/>
            <person name="Westhof E."/>
            <person name="Wirth B."/>
            <person name="Zeniou-Meyer M."/>
            <person name="Zivanovic I."/>
            <person name="Bolotin-Fukuhara M."/>
            <person name="Thierry A."/>
            <person name="Bouchier C."/>
            <person name="Caudron B."/>
            <person name="Scarpelli C."/>
            <person name="Gaillardin C."/>
            <person name="Weissenbach J."/>
            <person name="Wincker P."/>
            <person name="Souciet J.L."/>
        </authorList>
    </citation>
    <scope>NUCLEOTIDE SEQUENCE [LARGE SCALE GENOMIC DNA]</scope>
    <source>
        <strain evidence="5">ATCC 36239 / CBS 767 / BCRC 21394 / JCM 1990 / NBRC 0083 / IGC 2968</strain>
    </source>
</reference>
<feature type="region of interest" description="Disordered" evidence="2">
    <location>
        <begin position="230"/>
        <end position="267"/>
    </location>
</feature>
<dbReference type="EMBL" id="CR382139">
    <property type="protein sequence ID" value="CAG90694.2"/>
    <property type="molecule type" value="Genomic_DNA"/>
</dbReference>
<dbReference type="InterPro" id="IPR036864">
    <property type="entry name" value="Zn2-C6_fun-type_DNA-bd_sf"/>
</dbReference>
<dbReference type="PROSITE" id="PS50048">
    <property type="entry name" value="ZN2_CY6_FUNGAL_2"/>
    <property type="match status" value="1"/>
</dbReference>
<evidence type="ECO:0000256" key="1">
    <source>
        <dbReference type="SAM" id="Coils"/>
    </source>
</evidence>
<dbReference type="Gene3D" id="4.10.240.10">
    <property type="entry name" value="Zn(2)-C6 fungal-type DNA-binding domain"/>
    <property type="match status" value="1"/>
</dbReference>
<sequence>MVNSLVNSPNSGLETGEASNINEPIASPPIPITGNNNHAKYDQIYIGDSGLDPLDYAPPIVHNSSYLKQYNKQQQQLQQQQRLLMIQQQQLQQLQQQHQHIQLQQYPHDQPTNAGYNSIYSNLQGIASADNIKKNIQPSTNHHSIFNFEDVSSLGLVDSQYSKPQSADFTYNKFDFDLANPSLESIPDSISNPFDYSGSQNCLAPTLHAHTGHSPYNATINDTFTSSLSDTSSFTPNSVPEEYFRPMTGSSLKHSTSLSAFPPVTKTDNSNYKINKKSLNEFNTSLDSKKNLMMPTNFATSTTSSSPSVESPGWAGVSPIYNRYKGVDFTGNTNLRVDPQTPNPKLVHHNSASFPSSSNSHLQEEGRRKTYPLFNEFSVSTSERSTPSKSTYSLLSTNSASDKPKKYTRRRLLPRSKNGCWICRIKHLKCDEARPICTSCAKLGIDCDYSSEKPDYIIDKNLKREKLASISVIRKQKQPINNKYKI</sequence>
<dbReference type="InParanoid" id="Q6BHW9"/>
<evidence type="ECO:0000259" key="3">
    <source>
        <dbReference type="PROSITE" id="PS50048"/>
    </source>
</evidence>
<dbReference type="STRING" id="284592.Q6BHW9"/>
<evidence type="ECO:0000313" key="5">
    <source>
        <dbReference type="Proteomes" id="UP000000599"/>
    </source>
</evidence>
<dbReference type="PANTHER" id="PTHR47657:SF11">
    <property type="entry name" value="FINGER DOMAIN PROTEIN, PUTATIVE (AFU_ORTHOLOGUE AFUA_1G01650)-RELATED"/>
    <property type="match status" value="1"/>
</dbReference>
<dbReference type="PANTHER" id="PTHR47657">
    <property type="entry name" value="STEROL REGULATORY ELEMENT-BINDING PROTEIN ECM22"/>
    <property type="match status" value="1"/>
</dbReference>
<dbReference type="GO" id="GO:0008270">
    <property type="term" value="F:zinc ion binding"/>
    <property type="evidence" value="ECO:0007669"/>
    <property type="project" value="InterPro"/>
</dbReference>
<dbReference type="InterPro" id="IPR001138">
    <property type="entry name" value="Zn2Cys6_DnaBD"/>
</dbReference>
<keyword evidence="1" id="KW-0175">Coiled coil</keyword>
<feature type="compositionally biased region" description="Polar residues" evidence="2">
    <location>
        <begin position="1"/>
        <end position="22"/>
    </location>
</feature>
<protein>
    <submittedName>
        <fullName evidence="4">DEHA2G15202p</fullName>
    </submittedName>
</protein>
<dbReference type="PROSITE" id="PS00463">
    <property type="entry name" value="ZN2_CY6_FUNGAL_1"/>
    <property type="match status" value="1"/>
</dbReference>
<evidence type="ECO:0000256" key="2">
    <source>
        <dbReference type="SAM" id="MobiDB-lite"/>
    </source>
</evidence>
<dbReference type="InterPro" id="IPR052400">
    <property type="entry name" value="Zn2-C6_fungal_TF"/>
</dbReference>
<dbReference type="OrthoDB" id="3251668at2759"/>
<dbReference type="HOGENOM" id="CLU_561419_0_0_1"/>
<dbReference type="CDD" id="cd00067">
    <property type="entry name" value="GAL4"/>
    <property type="match status" value="1"/>
</dbReference>
<dbReference type="SUPFAM" id="SSF57701">
    <property type="entry name" value="Zn2/Cys6 DNA-binding domain"/>
    <property type="match status" value="1"/>
</dbReference>
<accession>Q6BHW9</accession>
<evidence type="ECO:0000313" key="4">
    <source>
        <dbReference type="EMBL" id="CAG90694.2"/>
    </source>
</evidence>
<feature type="compositionally biased region" description="Polar residues" evidence="2">
    <location>
        <begin position="382"/>
        <end position="401"/>
    </location>
</feature>
<proteinExistence type="predicted"/>
<feature type="region of interest" description="Disordered" evidence="2">
    <location>
        <begin position="382"/>
        <end position="405"/>
    </location>
</feature>
<feature type="region of interest" description="Disordered" evidence="2">
    <location>
        <begin position="332"/>
        <end position="365"/>
    </location>
</feature>
<feature type="region of interest" description="Disordered" evidence="2">
    <location>
        <begin position="1"/>
        <end position="34"/>
    </location>
</feature>
<dbReference type="SMART" id="SM00066">
    <property type="entry name" value="GAL4"/>
    <property type="match status" value="1"/>
</dbReference>
<dbReference type="OMA" id="DIFRHNS"/>
<feature type="compositionally biased region" description="Low complexity" evidence="2">
    <location>
        <begin position="349"/>
        <end position="361"/>
    </location>
</feature>
<name>Q6BHW9_DEBHA</name>
<feature type="coiled-coil region" evidence="1">
    <location>
        <begin position="63"/>
        <end position="104"/>
    </location>
</feature>